<protein>
    <submittedName>
        <fullName evidence="4">TetR/AcrR family transcriptional regulator</fullName>
    </submittedName>
</protein>
<evidence type="ECO:0000313" key="5">
    <source>
        <dbReference type="Proteomes" id="UP001596122"/>
    </source>
</evidence>
<dbReference type="EMBL" id="JBHSLD010000009">
    <property type="protein sequence ID" value="MFC5381677.1"/>
    <property type="molecule type" value="Genomic_DNA"/>
</dbReference>
<dbReference type="PRINTS" id="PR00455">
    <property type="entry name" value="HTHTETR"/>
</dbReference>
<dbReference type="Pfam" id="PF00440">
    <property type="entry name" value="TetR_N"/>
    <property type="match status" value="1"/>
</dbReference>
<evidence type="ECO:0000256" key="2">
    <source>
        <dbReference type="PROSITE-ProRule" id="PRU00335"/>
    </source>
</evidence>
<evidence type="ECO:0000313" key="4">
    <source>
        <dbReference type="EMBL" id="MFC5381677.1"/>
    </source>
</evidence>
<dbReference type="SUPFAM" id="SSF46689">
    <property type="entry name" value="Homeodomain-like"/>
    <property type="match status" value="1"/>
</dbReference>
<dbReference type="PROSITE" id="PS01081">
    <property type="entry name" value="HTH_TETR_1"/>
    <property type="match status" value="1"/>
</dbReference>
<keyword evidence="1 2" id="KW-0238">DNA-binding</keyword>
<comment type="caution">
    <text evidence="4">The sequence shown here is derived from an EMBL/GenBank/DDBJ whole genome shotgun (WGS) entry which is preliminary data.</text>
</comment>
<dbReference type="RefSeq" id="WP_340269634.1">
    <property type="nucleotide sequence ID" value="NZ_JBBEOG010000004.1"/>
</dbReference>
<reference evidence="5" key="1">
    <citation type="journal article" date="2019" name="Int. J. Syst. Evol. Microbiol.">
        <title>The Global Catalogue of Microorganisms (GCM) 10K type strain sequencing project: providing services to taxonomists for standard genome sequencing and annotation.</title>
        <authorList>
            <consortium name="The Broad Institute Genomics Platform"/>
            <consortium name="The Broad Institute Genome Sequencing Center for Infectious Disease"/>
            <person name="Wu L."/>
            <person name="Ma J."/>
        </authorList>
    </citation>
    <scope>NUCLEOTIDE SEQUENCE [LARGE SCALE GENOMIC DNA]</scope>
    <source>
        <strain evidence="5">CCUG 43114</strain>
    </source>
</reference>
<dbReference type="PANTHER" id="PTHR30055">
    <property type="entry name" value="HTH-TYPE TRANSCRIPTIONAL REGULATOR RUTR"/>
    <property type="match status" value="1"/>
</dbReference>
<name>A0ABW0GPS2_9MICO</name>
<sequence length="213" mass="23079">MPDPVKRRYRSPRRTEQAALTRAQLREAAADLFLGRGFAATTMRAVAQRAGVGERTLYDAFPTKVALFEHVVGVAIVGDEQPVAAADRPELAAALAATRDGREAVRLFTGWSADLLERAGALIMVAVESAGADPAMRRFADDGARQTRVTTAAFVRGLVAHGVLDADREAEAAATTFALCSPHVHQLLRREAGRTETQYREWLDRELAGALLE</sequence>
<dbReference type="InterPro" id="IPR009057">
    <property type="entry name" value="Homeodomain-like_sf"/>
</dbReference>
<dbReference type="SUPFAM" id="SSF48498">
    <property type="entry name" value="Tetracyclin repressor-like, C-terminal domain"/>
    <property type="match status" value="1"/>
</dbReference>
<feature type="DNA-binding region" description="H-T-H motif" evidence="2">
    <location>
        <begin position="42"/>
        <end position="61"/>
    </location>
</feature>
<dbReference type="InterPro" id="IPR023772">
    <property type="entry name" value="DNA-bd_HTH_TetR-type_CS"/>
</dbReference>
<organism evidence="4 5">
    <name type="scientific">Aquipuribacter nitratireducens</name>
    <dbReference type="NCBI Taxonomy" id="650104"/>
    <lineage>
        <taxon>Bacteria</taxon>
        <taxon>Bacillati</taxon>
        <taxon>Actinomycetota</taxon>
        <taxon>Actinomycetes</taxon>
        <taxon>Micrococcales</taxon>
        <taxon>Intrasporangiaceae</taxon>
        <taxon>Aquipuribacter</taxon>
    </lineage>
</organism>
<keyword evidence="5" id="KW-1185">Reference proteome</keyword>
<evidence type="ECO:0000259" key="3">
    <source>
        <dbReference type="PROSITE" id="PS50977"/>
    </source>
</evidence>
<dbReference type="InterPro" id="IPR001647">
    <property type="entry name" value="HTH_TetR"/>
</dbReference>
<dbReference type="Gene3D" id="1.10.357.10">
    <property type="entry name" value="Tetracycline Repressor, domain 2"/>
    <property type="match status" value="1"/>
</dbReference>
<dbReference type="PANTHER" id="PTHR30055:SF146">
    <property type="entry name" value="HTH-TYPE TRANSCRIPTIONAL DUAL REGULATOR CECR"/>
    <property type="match status" value="1"/>
</dbReference>
<proteinExistence type="predicted"/>
<dbReference type="InterPro" id="IPR050109">
    <property type="entry name" value="HTH-type_TetR-like_transc_reg"/>
</dbReference>
<feature type="domain" description="HTH tetR-type" evidence="3">
    <location>
        <begin position="19"/>
        <end position="79"/>
    </location>
</feature>
<dbReference type="PROSITE" id="PS50977">
    <property type="entry name" value="HTH_TETR_2"/>
    <property type="match status" value="1"/>
</dbReference>
<evidence type="ECO:0000256" key="1">
    <source>
        <dbReference type="ARBA" id="ARBA00023125"/>
    </source>
</evidence>
<gene>
    <name evidence="4" type="ORF">ACFPJ6_12840</name>
</gene>
<dbReference type="InterPro" id="IPR036271">
    <property type="entry name" value="Tet_transcr_reg_TetR-rel_C_sf"/>
</dbReference>
<accession>A0ABW0GPS2</accession>
<dbReference type="Proteomes" id="UP001596122">
    <property type="component" value="Unassembled WGS sequence"/>
</dbReference>